<dbReference type="Proteomes" id="UP000647587">
    <property type="component" value="Unassembled WGS sequence"/>
</dbReference>
<protein>
    <submittedName>
        <fullName evidence="7">Manganese transporter</fullName>
    </submittedName>
</protein>
<dbReference type="Gene3D" id="3.40.50.1980">
    <property type="entry name" value="Nitrogenase molybdenum iron protein domain"/>
    <property type="match status" value="2"/>
</dbReference>
<dbReference type="PANTHER" id="PTHR42953">
    <property type="entry name" value="HIGH-AFFINITY ZINC UPTAKE SYSTEM PROTEIN ZNUA-RELATED"/>
    <property type="match status" value="1"/>
</dbReference>
<accession>A0ABQ2F4V7</accession>
<evidence type="ECO:0000256" key="3">
    <source>
        <dbReference type="ARBA" id="ARBA00022723"/>
    </source>
</evidence>
<dbReference type="SUPFAM" id="SSF53807">
    <property type="entry name" value="Helical backbone' metal receptor"/>
    <property type="match status" value="1"/>
</dbReference>
<dbReference type="InterPro" id="IPR050492">
    <property type="entry name" value="Bact_metal-bind_prot9"/>
</dbReference>
<organism evidence="7 8">
    <name type="scientific">Deinococcus malanensis</name>
    <dbReference type="NCBI Taxonomy" id="1706855"/>
    <lineage>
        <taxon>Bacteria</taxon>
        <taxon>Thermotogati</taxon>
        <taxon>Deinococcota</taxon>
        <taxon>Deinococci</taxon>
        <taxon>Deinococcales</taxon>
        <taxon>Deinococcaceae</taxon>
        <taxon>Deinococcus</taxon>
    </lineage>
</organism>
<keyword evidence="4 6" id="KW-0732">Signal</keyword>
<evidence type="ECO:0000256" key="5">
    <source>
        <dbReference type="RuleBase" id="RU003512"/>
    </source>
</evidence>
<keyword evidence="3" id="KW-0479">Metal-binding</keyword>
<dbReference type="PRINTS" id="PR00691">
    <property type="entry name" value="ADHESINB"/>
</dbReference>
<gene>
    <name evidence="7" type="primary">troA</name>
    <name evidence="7" type="ORF">GCM10008955_38540</name>
</gene>
<dbReference type="PRINTS" id="PR00690">
    <property type="entry name" value="ADHESNFAMILY"/>
</dbReference>
<evidence type="ECO:0000313" key="8">
    <source>
        <dbReference type="Proteomes" id="UP000647587"/>
    </source>
</evidence>
<proteinExistence type="inferred from homology"/>
<comment type="caution">
    <text evidence="7">The sequence shown here is derived from an EMBL/GenBank/DDBJ whole genome shotgun (WGS) entry which is preliminary data.</text>
</comment>
<comment type="similarity">
    <text evidence="5">Belongs to the bacterial solute-binding protein 9 family.</text>
</comment>
<dbReference type="Pfam" id="PF01297">
    <property type="entry name" value="ZnuA"/>
    <property type="match status" value="1"/>
</dbReference>
<comment type="subcellular location">
    <subcellularLocation>
        <location evidence="1">Cell envelope</location>
    </subcellularLocation>
</comment>
<feature type="chain" id="PRO_5045039830" evidence="6">
    <location>
        <begin position="25"/>
        <end position="322"/>
    </location>
</feature>
<dbReference type="InterPro" id="IPR006127">
    <property type="entry name" value="ZnuA-like"/>
</dbReference>
<keyword evidence="8" id="KW-1185">Reference proteome</keyword>
<evidence type="ECO:0000313" key="7">
    <source>
        <dbReference type="EMBL" id="GGK41019.1"/>
    </source>
</evidence>
<name>A0ABQ2F4V7_9DEIO</name>
<dbReference type="RefSeq" id="WP_189011702.1">
    <property type="nucleotide sequence ID" value="NZ_BMPP01000025.1"/>
</dbReference>
<evidence type="ECO:0000256" key="4">
    <source>
        <dbReference type="ARBA" id="ARBA00022729"/>
    </source>
</evidence>
<dbReference type="PANTHER" id="PTHR42953:SF1">
    <property type="entry name" value="METAL-BINDING PROTEIN HI_0362-RELATED"/>
    <property type="match status" value="1"/>
</dbReference>
<evidence type="ECO:0000256" key="1">
    <source>
        <dbReference type="ARBA" id="ARBA00004196"/>
    </source>
</evidence>
<feature type="signal peptide" evidence="6">
    <location>
        <begin position="1"/>
        <end position="24"/>
    </location>
</feature>
<dbReference type="InterPro" id="IPR006128">
    <property type="entry name" value="Lipoprotein_PsaA-like"/>
</dbReference>
<dbReference type="EMBL" id="BMPP01000025">
    <property type="protein sequence ID" value="GGK41019.1"/>
    <property type="molecule type" value="Genomic_DNA"/>
</dbReference>
<reference evidence="8" key="1">
    <citation type="journal article" date="2019" name="Int. J. Syst. Evol. Microbiol.">
        <title>The Global Catalogue of Microorganisms (GCM) 10K type strain sequencing project: providing services to taxonomists for standard genome sequencing and annotation.</title>
        <authorList>
            <consortium name="The Broad Institute Genomics Platform"/>
            <consortium name="The Broad Institute Genome Sequencing Center for Infectious Disease"/>
            <person name="Wu L."/>
            <person name="Ma J."/>
        </authorList>
    </citation>
    <scope>NUCLEOTIDE SEQUENCE [LARGE SCALE GENOMIC DNA]</scope>
    <source>
        <strain evidence="8">JCM 30331</strain>
    </source>
</reference>
<dbReference type="InterPro" id="IPR006129">
    <property type="entry name" value="AdhesinB"/>
</dbReference>
<evidence type="ECO:0000256" key="2">
    <source>
        <dbReference type="ARBA" id="ARBA00022448"/>
    </source>
</evidence>
<evidence type="ECO:0000256" key="6">
    <source>
        <dbReference type="SAM" id="SignalP"/>
    </source>
</evidence>
<sequence>MKKHIPKLLLIAGLMALVSPSAGADERVTKVADLKPVQLNGGKIKVTTTINMISDLVQNVGGNRVQVTGLMGPGVDPHLYKASARDVRSIQDAHLIFYNGLHLEGKMVDLLERSPKAIAVTDAIPRRQLITPPGGFIGIAGLQDPHVWFDVPLWKHTVLIVRDALTRVDPAGRAIYANNAAAYQKKLDALHQRVDKMMKGVPRRQRVLITAHDAFSYFGRKYGVEVRGIQGISTVAEAGTKDIQDLATFIVERKIPAVFIESSVPKRTVEAVVQATRARGSDLKIGGELFSDAAGSPGTREGTYIGMVEHNARTISEALRGK</sequence>
<keyword evidence="2 5" id="KW-0813">Transport</keyword>